<evidence type="ECO:0000256" key="1">
    <source>
        <dbReference type="ARBA" id="ARBA00004141"/>
    </source>
</evidence>
<dbReference type="EMBL" id="NFKM01000014">
    <property type="protein sequence ID" value="OUP59349.1"/>
    <property type="molecule type" value="Genomic_DNA"/>
</dbReference>
<feature type="transmembrane region" description="Helical" evidence="6">
    <location>
        <begin position="20"/>
        <end position="36"/>
    </location>
</feature>
<evidence type="ECO:0000256" key="2">
    <source>
        <dbReference type="ARBA" id="ARBA00010350"/>
    </source>
</evidence>
<dbReference type="AlphaFoldDB" id="A0A1Y4LUR8"/>
<proteinExistence type="inferred from homology"/>
<organism evidence="7 8">
    <name type="scientific">Faecalitalea cylindroides</name>
    <dbReference type="NCBI Taxonomy" id="39483"/>
    <lineage>
        <taxon>Bacteria</taxon>
        <taxon>Bacillati</taxon>
        <taxon>Bacillota</taxon>
        <taxon>Erysipelotrichia</taxon>
        <taxon>Erysipelotrichales</taxon>
        <taxon>Erysipelotrichaceae</taxon>
        <taxon>Faecalitalea</taxon>
    </lineage>
</organism>
<name>A0A1Y4LUR8_9FIRM</name>
<feature type="transmembrane region" description="Helical" evidence="6">
    <location>
        <begin position="138"/>
        <end position="158"/>
    </location>
</feature>
<evidence type="ECO:0000313" key="8">
    <source>
        <dbReference type="Proteomes" id="UP000195447"/>
    </source>
</evidence>
<keyword evidence="4 6" id="KW-1133">Transmembrane helix</keyword>
<feature type="transmembrane region" description="Helical" evidence="6">
    <location>
        <begin position="42"/>
        <end position="68"/>
    </location>
</feature>
<dbReference type="RefSeq" id="WP_087158838.1">
    <property type="nucleotide sequence ID" value="NZ_CALHAA010000035.1"/>
</dbReference>
<keyword evidence="3 6" id="KW-0812">Transmembrane</keyword>
<reference evidence="8" key="1">
    <citation type="submission" date="2017-04" db="EMBL/GenBank/DDBJ databases">
        <title>Function of individual gut microbiota members based on whole genome sequencing of pure cultures obtained from chicken caecum.</title>
        <authorList>
            <person name="Medvecky M."/>
            <person name="Cejkova D."/>
            <person name="Polansky O."/>
            <person name="Karasova D."/>
            <person name="Kubasova T."/>
            <person name="Cizek A."/>
            <person name="Rychlik I."/>
        </authorList>
    </citation>
    <scope>NUCLEOTIDE SEQUENCE [LARGE SCALE GENOMIC DNA]</scope>
    <source>
        <strain evidence="8">An178</strain>
    </source>
</reference>
<dbReference type="PANTHER" id="PTHR23291:SF50">
    <property type="entry name" value="PROTEIN LIFEGUARD 4"/>
    <property type="match status" value="1"/>
</dbReference>
<dbReference type="GeneID" id="79876674"/>
<keyword evidence="5 6" id="KW-0472">Membrane</keyword>
<comment type="similarity">
    <text evidence="2 6">Belongs to the BI1 family.</text>
</comment>
<evidence type="ECO:0000313" key="7">
    <source>
        <dbReference type="EMBL" id="OUP59349.1"/>
    </source>
</evidence>
<dbReference type="InterPro" id="IPR006214">
    <property type="entry name" value="Bax_inhibitor_1-related"/>
</dbReference>
<feature type="transmembrane region" description="Helical" evidence="6">
    <location>
        <begin position="201"/>
        <end position="221"/>
    </location>
</feature>
<protein>
    <submittedName>
        <fullName evidence="7">Uncharacterized protein</fullName>
    </submittedName>
</protein>
<evidence type="ECO:0000256" key="3">
    <source>
        <dbReference type="ARBA" id="ARBA00022692"/>
    </source>
</evidence>
<comment type="subcellular location">
    <subcellularLocation>
        <location evidence="1">Membrane</location>
        <topology evidence="1">Multi-pass membrane protein</topology>
    </subcellularLocation>
</comment>
<dbReference type="GO" id="GO:0005886">
    <property type="term" value="C:plasma membrane"/>
    <property type="evidence" value="ECO:0007669"/>
    <property type="project" value="TreeGrafter"/>
</dbReference>
<dbReference type="Pfam" id="PF01027">
    <property type="entry name" value="Bax1-I"/>
    <property type="match status" value="1"/>
</dbReference>
<dbReference type="PANTHER" id="PTHR23291">
    <property type="entry name" value="BAX INHIBITOR-RELATED"/>
    <property type="match status" value="1"/>
</dbReference>
<evidence type="ECO:0000256" key="6">
    <source>
        <dbReference type="RuleBase" id="RU004379"/>
    </source>
</evidence>
<comment type="caution">
    <text evidence="7">The sequence shown here is derived from an EMBL/GenBank/DDBJ whole genome shotgun (WGS) entry which is preliminary data.</text>
</comment>
<accession>A0A1Y4LUR8</accession>
<keyword evidence="8" id="KW-1185">Reference proteome</keyword>
<feature type="transmembrane region" description="Helical" evidence="6">
    <location>
        <begin position="107"/>
        <end position="126"/>
    </location>
</feature>
<dbReference type="CDD" id="cd10432">
    <property type="entry name" value="BI-1-like_bacterial"/>
    <property type="match status" value="1"/>
</dbReference>
<evidence type="ECO:0000256" key="5">
    <source>
        <dbReference type="ARBA" id="ARBA00023136"/>
    </source>
</evidence>
<evidence type="ECO:0000256" key="4">
    <source>
        <dbReference type="ARBA" id="ARBA00022989"/>
    </source>
</evidence>
<gene>
    <name evidence="7" type="ORF">B5F14_07310</name>
</gene>
<sequence>MYENTYYPQETLRKALTTSFVWMALGLLVTAATSYLCYSTGWYLWMLTSMPMIGLLLFIVQIGLVFAFQSAMQRSTATGIKVLFMVYAVTFGISLTSLFYTNSQAQLTAAFLISAVYFICLAFIGLTTKKNLNSIGMICVIGLTVLIISQAVMLLFGVSFDTRMISIVGLLLFTGITAWDIQRMNKILYLSNGDVVSQEKIAIYMALELYLDFLNIFLYILRLLGYNRD</sequence>
<feature type="transmembrane region" description="Helical" evidence="6">
    <location>
        <begin position="164"/>
        <end position="181"/>
    </location>
</feature>
<dbReference type="Proteomes" id="UP000195447">
    <property type="component" value="Unassembled WGS sequence"/>
</dbReference>
<feature type="transmembrane region" description="Helical" evidence="6">
    <location>
        <begin position="80"/>
        <end position="101"/>
    </location>
</feature>